<dbReference type="EMBL" id="DSPX01000191">
    <property type="protein sequence ID" value="HGG02544.1"/>
    <property type="molecule type" value="Genomic_DNA"/>
</dbReference>
<organism evidence="1">
    <name type="scientific">Planktothricoides sp. SpSt-374</name>
    <dbReference type="NCBI Taxonomy" id="2282167"/>
    <lineage>
        <taxon>Bacteria</taxon>
        <taxon>Bacillati</taxon>
        <taxon>Cyanobacteriota</taxon>
        <taxon>Cyanophyceae</taxon>
        <taxon>Oscillatoriophycideae</taxon>
        <taxon>Oscillatoriales</taxon>
        <taxon>Oscillatoriaceae</taxon>
        <taxon>Planktothricoides</taxon>
    </lineage>
</organism>
<dbReference type="AlphaFoldDB" id="A0A7C3ZP13"/>
<proteinExistence type="predicted"/>
<gene>
    <name evidence="1" type="ORF">ENR15_18355</name>
</gene>
<sequence length="190" mass="18195">MSCEVAQSQPSSRDVKAGSLKVIATGNTLCANFHTTSEGSAGALEVSTVAKAAEVTRGGSSGDGAARASTLGEGHTADARDIEVNAAQVADISGGTGYDIDFNVDSTCSGGFRESNSNSGVVASIGVGNVAEVDGEAVTACYWGSGGGANGGGARGSGGLIGVAAAATATTTAAAAATALGKSRTSDNGR</sequence>
<protein>
    <submittedName>
        <fullName evidence="1">Uncharacterized protein</fullName>
    </submittedName>
</protein>
<comment type="caution">
    <text evidence="1">The sequence shown here is derived from an EMBL/GenBank/DDBJ whole genome shotgun (WGS) entry which is preliminary data.</text>
</comment>
<accession>A0A7C3ZP13</accession>
<reference evidence="1" key="1">
    <citation type="journal article" date="2020" name="mSystems">
        <title>Genome- and Community-Level Interaction Insights into Carbon Utilization and Element Cycling Functions of Hydrothermarchaeota in Hydrothermal Sediment.</title>
        <authorList>
            <person name="Zhou Z."/>
            <person name="Liu Y."/>
            <person name="Xu W."/>
            <person name="Pan J."/>
            <person name="Luo Z.H."/>
            <person name="Li M."/>
        </authorList>
    </citation>
    <scope>NUCLEOTIDE SEQUENCE [LARGE SCALE GENOMIC DNA]</scope>
    <source>
        <strain evidence="1">SpSt-374</strain>
    </source>
</reference>
<evidence type="ECO:0000313" key="1">
    <source>
        <dbReference type="EMBL" id="HGG02544.1"/>
    </source>
</evidence>
<name>A0A7C3ZP13_9CYAN</name>